<keyword evidence="9" id="KW-1185">Reference proteome</keyword>
<comment type="cofactor">
    <cofactor evidence="1 6">
        <name>pyridoxal 5'-phosphate</name>
        <dbReference type="ChEBI" id="CHEBI:597326"/>
    </cofactor>
</comment>
<dbReference type="PANTHER" id="PTHR45677">
    <property type="entry name" value="GLUTAMATE DECARBOXYLASE-RELATED"/>
    <property type="match status" value="1"/>
</dbReference>
<dbReference type="Gene3D" id="3.90.1150.10">
    <property type="entry name" value="Aspartate Aminotransferase, domain 1"/>
    <property type="match status" value="1"/>
</dbReference>
<gene>
    <name evidence="8" type="primary">desA</name>
    <name evidence="8" type="ORF">GCM10023226_17690</name>
</gene>
<proteinExistence type="inferred from homology"/>
<evidence type="ECO:0000256" key="5">
    <source>
        <dbReference type="ARBA" id="ARBA00023239"/>
    </source>
</evidence>
<dbReference type="Proteomes" id="UP001500621">
    <property type="component" value="Unassembled WGS sequence"/>
</dbReference>
<dbReference type="InterPro" id="IPR015422">
    <property type="entry name" value="PyrdxlP-dep_Trfase_small"/>
</dbReference>
<dbReference type="EMBL" id="BAABIM010000002">
    <property type="protein sequence ID" value="GAA4680976.1"/>
    <property type="molecule type" value="Genomic_DNA"/>
</dbReference>
<evidence type="ECO:0000256" key="4">
    <source>
        <dbReference type="ARBA" id="ARBA00022898"/>
    </source>
</evidence>
<dbReference type="SUPFAM" id="SSF53383">
    <property type="entry name" value="PLP-dependent transferases"/>
    <property type="match status" value="1"/>
</dbReference>
<dbReference type="RefSeq" id="WP_345264857.1">
    <property type="nucleotide sequence ID" value="NZ_BAABIM010000002.1"/>
</dbReference>
<dbReference type="Pfam" id="PF00282">
    <property type="entry name" value="Pyridoxal_deC"/>
    <property type="match status" value="1"/>
</dbReference>
<dbReference type="InterPro" id="IPR015421">
    <property type="entry name" value="PyrdxlP-dep_Trfase_major"/>
</dbReference>
<evidence type="ECO:0000256" key="3">
    <source>
        <dbReference type="ARBA" id="ARBA00022793"/>
    </source>
</evidence>
<sequence>MLPTASPSPASPPPPSGSTPQEQLFGPGAAEAYAAAMRDAVDHLVGVLRERTGPATGLPRATAEARVAALDLDRPLDDAREALAELDRVYLRDTVWFDDPGYLAHLNCPVLVPALAAEVFVSAVNSSLDTFDQGVGAAAIERALIAWTAQRAGLGPHADGVFTSGGTQSNLQGLLLAREQARAAGTPVHRLRVLASEQAHFSVQKAARLLGLGEDAVVAVPTDARRRMDPAALATRLEACSTLGLVPMAVVATAGTTDFGAIDPLPEVARLCREHGAWLHVDAAYGGGLLVSPTRRHLLAGVEHADSLTVDYHKTWFQPVSSSALLVRERRHLRHVTWHADYLNPAPEEAGEPELAEQVDKSLQTTRRFDALKLWLTLRSLGPDAVGHMVDDVVDLATEVATALERHPHVELAAEPQLSTIVLRYRPAGLSPARASALTDRIRAEAYASGRTMVAATTVDGERWLKLTLLNPATTADQVLAAVDHLVALGERLTAREAA</sequence>
<evidence type="ECO:0000256" key="7">
    <source>
        <dbReference type="SAM" id="MobiDB-lite"/>
    </source>
</evidence>
<keyword evidence="3" id="KW-0210">Decarboxylase</keyword>
<feature type="region of interest" description="Disordered" evidence="7">
    <location>
        <begin position="1"/>
        <end position="23"/>
    </location>
</feature>
<accession>A0ABP8W7N7</accession>
<dbReference type="CDD" id="cd06450">
    <property type="entry name" value="DOPA_deC_like"/>
    <property type="match status" value="1"/>
</dbReference>
<organism evidence="8 9">
    <name type="scientific">Nocardioides nanhaiensis</name>
    <dbReference type="NCBI Taxonomy" id="1476871"/>
    <lineage>
        <taxon>Bacteria</taxon>
        <taxon>Bacillati</taxon>
        <taxon>Actinomycetota</taxon>
        <taxon>Actinomycetes</taxon>
        <taxon>Propionibacteriales</taxon>
        <taxon>Nocardioidaceae</taxon>
        <taxon>Nocardioides</taxon>
    </lineage>
</organism>
<dbReference type="Gene3D" id="3.40.640.10">
    <property type="entry name" value="Type I PLP-dependent aspartate aminotransferase-like (Major domain)"/>
    <property type="match status" value="1"/>
</dbReference>
<dbReference type="PANTHER" id="PTHR45677:SF8">
    <property type="entry name" value="CYSTEINE SULFINIC ACID DECARBOXYLASE"/>
    <property type="match status" value="1"/>
</dbReference>
<keyword evidence="4 6" id="KW-0663">Pyridoxal phosphate</keyword>
<evidence type="ECO:0000313" key="9">
    <source>
        <dbReference type="Proteomes" id="UP001500621"/>
    </source>
</evidence>
<evidence type="ECO:0000256" key="2">
    <source>
        <dbReference type="ARBA" id="ARBA00009533"/>
    </source>
</evidence>
<dbReference type="InterPro" id="IPR002129">
    <property type="entry name" value="PyrdxlP-dep_de-COase"/>
</dbReference>
<name>A0ABP8W7N7_9ACTN</name>
<comment type="similarity">
    <text evidence="2 6">Belongs to the group II decarboxylase family.</text>
</comment>
<evidence type="ECO:0000256" key="6">
    <source>
        <dbReference type="RuleBase" id="RU000382"/>
    </source>
</evidence>
<reference evidence="9" key="1">
    <citation type="journal article" date="2019" name="Int. J. Syst. Evol. Microbiol.">
        <title>The Global Catalogue of Microorganisms (GCM) 10K type strain sequencing project: providing services to taxonomists for standard genome sequencing and annotation.</title>
        <authorList>
            <consortium name="The Broad Institute Genomics Platform"/>
            <consortium name="The Broad Institute Genome Sequencing Center for Infectious Disease"/>
            <person name="Wu L."/>
            <person name="Ma J."/>
        </authorList>
    </citation>
    <scope>NUCLEOTIDE SEQUENCE [LARGE SCALE GENOMIC DNA]</scope>
    <source>
        <strain evidence="9">JCM 18127</strain>
    </source>
</reference>
<keyword evidence="5 6" id="KW-0456">Lyase</keyword>
<evidence type="ECO:0000313" key="8">
    <source>
        <dbReference type="EMBL" id="GAA4680976.1"/>
    </source>
</evidence>
<dbReference type="InterPro" id="IPR015424">
    <property type="entry name" value="PyrdxlP-dep_Trfase"/>
</dbReference>
<comment type="caution">
    <text evidence="8">The sequence shown here is derived from an EMBL/GenBank/DDBJ whole genome shotgun (WGS) entry which is preliminary data.</text>
</comment>
<evidence type="ECO:0000256" key="1">
    <source>
        <dbReference type="ARBA" id="ARBA00001933"/>
    </source>
</evidence>
<protein>
    <submittedName>
        <fullName evidence="8">Lysine decarboxylase DesA</fullName>
    </submittedName>
</protein>